<gene>
    <name evidence="1" type="ORF">MCOR_3504</name>
</gene>
<protein>
    <submittedName>
        <fullName evidence="1">Uncharacterized protein</fullName>
    </submittedName>
</protein>
<evidence type="ECO:0000313" key="2">
    <source>
        <dbReference type="Proteomes" id="UP000507470"/>
    </source>
</evidence>
<dbReference type="PANTHER" id="PTHR33332">
    <property type="entry name" value="REVERSE TRANSCRIPTASE DOMAIN-CONTAINING PROTEIN"/>
    <property type="match status" value="1"/>
</dbReference>
<dbReference type="Proteomes" id="UP000507470">
    <property type="component" value="Unassembled WGS sequence"/>
</dbReference>
<organism evidence="1 2">
    <name type="scientific">Mytilus coruscus</name>
    <name type="common">Sea mussel</name>
    <dbReference type="NCBI Taxonomy" id="42192"/>
    <lineage>
        <taxon>Eukaryota</taxon>
        <taxon>Metazoa</taxon>
        <taxon>Spiralia</taxon>
        <taxon>Lophotrochozoa</taxon>
        <taxon>Mollusca</taxon>
        <taxon>Bivalvia</taxon>
        <taxon>Autobranchia</taxon>
        <taxon>Pteriomorphia</taxon>
        <taxon>Mytilida</taxon>
        <taxon>Mytiloidea</taxon>
        <taxon>Mytilidae</taxon>
        <taxon>Mytilinae</taxon>
        <taxon>Mytilus</taxon>
    </lineage>
</organism>
<dbReference type="EMBL" id="CACVKT020000588">
    <property type="protein sequence ID" value="CAC5361324.1"/>
    <property type="molecule type" value="Genomic_DNA"/>
</dbReference>
<proteinExistence type="predicted"/>
<dbReference type="AlphaFoldDB" id="A0A6J8A496"/>
<evidence type="ECO:0000313" key="1">
    <source>
        <dbReference type="EMBL" id="CAC5361324.1"/>
    </source>
</evidence>
<accession>A0A6J8A496</accession>
<sequence>MEKIIGEHIISHMKENKLFSNKPYGFIFGRSTTLQLLEVIDKWTESIDNGHEVDCIYTDFMKAFDQVPHRRLVKKIEKFGIVNLILDWITDFLSYRKQRVSVNGDTSEWKDVCVGIFSLQSTYDRSHCCLHKVDIRPGIITAICFRYDTADYVRYEKEPLIAVYIKYA</sequence>
<reference evidence="1 2" key="1">
    <citation type="submission" date="2020-06" db="EMBL/GenBank/DDBJ databases">
        <authorList>
            <person name="Li R."/>
            <person name="Bekaert M."/>
        </authorList>
    </citation>
    <scope>NUCLEOTIDE SEQUENCE [LARGE SCALE GENOMIC DNA]</scope>
    <source>
        <strain evidence="2">wild</strain>
    </source>
</reference>
<name>A0A6J8A496_MYTCO</name>
<keyword evidence="2" id="KW-1185">Reference proteome</keyword>
<dbReference type="OrthoDB" id="6144369at2759"/>